<protein>
    <submittedName>
        <fullName evidence="2">Uncharacterized protein</fullName>
    </submittedName>
</protein>
<organism evidence="2 3">
    <name type="scientific">Myotis brandtii</name>
    <name type="common">Brandt's bat</name>
    <dbReference type="NCBI Taxonomy" id="109478"/>
    <lineage>
        <taxon>Eukaryota</taxon>
        <taxon>Metazoa</taxon>
        <taxon>Chordata</taxon>
        <taxon>Craniata</taxon>
        <taxon>Vertebrata</taxon>
        <taxon>Euteleostomi</taxon>
        <taxon>Mammalia</taxon>
        <taxon>Eutheria</taxon>
        <taxon>Laurasiatheria</taxon>
        <taxon>Chiroptera</taxon>
        <taxon>Yangochiroptera</taxon>
        <taxon>Vespertilionidae</taxon>
        <taxon>Myotis</taxon>
    </lineage>
</organism>
<evidence type="ECO:0000256" key="1">
    <source>
        <dbReference type="SAM" id="MobiDB-lite"/>
    </source>
</evidence>
<evidence type="ECO:0000313" key="3">
    <source>
        <dbReference type="Proteomes" id="UP000052978"/>
    </source>
</evidence>
<proteinExistence type="predicted"/>
<name>S7MD87_MYOBR</name>
<evidence type="ECO:0000313" key="2">
    <source>
        <dbReference type="EMBL" id="EPQ01641.1"/>
    </source>
</evidence>
<sequence>MFPEGGANLDDGNGLSRQRQDPMVAVKIAKLITFKKVVLVQPEVTPDTELLHANGRSSKRSCFQVTWPINRTPAKRRSSLL</sequence>
<gene>
    <name evidence="2" type="ORF">D623_10006733</name>
</gene>
<dbReference type="Proteomes" id="UP000052978">
    <property type="component" value="Unassembled WGS sequence"/>
</dbReference>
<accession>S7MD87</accession>
<dbReference type="EMBL" id="KE161080">
    <property type="protein sequence ID" value="EPQ01641.1"/>
    <property type="molecule type" value="Genomic_DNA"/>
</dbReference>
<feature type="region of interest" description="Disordered" evidence="1">
    <location>
        <begin position="1"/>
        <end position="20"/>
    </location>
</feature>
<dbReference type="AlphaFoldDB" id="S7MD87"/>
<reference evidence="2 3" key="1">
    <citation type="journal article" date="2013" name="Nat. Commun.">
        <title>Genome analysis reveals insights into physiology and longevity of the Brandt's bat Myotis brandtii.</title>
        <authorList>
            <person name="Seim I."/>
            <person name="Fang X."/>
            <person name="Xiong Z."/>
            <person name="Lobanov A.V."/>
            <person name="Huang Z."/>
            <person name="Ma S."/>
            <person name="Feng Y."/>
            <person name="Turanov A.A."/>
            <person name="Zhu Y."/>
            <person name="Lenz T.L."/>
            <person name="Gerashchenko M.V."/>
            <person name="Fan D."/>
            <person name="Hee Yim S."/>
            <person name="Yao X."/>
            <person name="Jordan D."/>
            <person name="Xiong Y."/>
            <person name="Ma Y."/>
            <person name="Lyapunov A.N."/>
            <person name="Chen G."/>
            <person name="Kulakova O.I."/>
            <person name="Sun Y."/>
            <person name="Lee S.G."/>
            <person name="Bronson R.T."/>
            <person name="Moskalev A.A."/>
            <person name="Sunyaev S.R."/>
            <person name="Zhang G."/>
            <person name="Krogh A."/>
            <person name="Wang J."/>
            <person name="Gladyshev V.N."/>
        </authorList>
    </citation>
    <scope>NUCLEOTIDE SEQUENCE [LARGE SCALE GENOMIC DNA]</scope>
</reference>
<keyword evidence="3" id="KW-1185">Reference proteome</keyword>